<dbReference type="EC" id="3.1.-.-" evidence="8"/>
<comment type="caution">
    <text evidence="11">The sequence shown here is derived from an EMBL/GenBank/DDBJ whole genome shotgun (WGS) entry which is preliminary data.</text>
</comment>
<accession>A0A2K0W7C6</accession>
<gene>
    <name evidence="11" type="ORF">FNYG_08490</name>
</gene>
<evidence type="ECO:0000256" key="4">
    <source>
        <dbReference type="ARBA" id="ARBA00015856"/>
    </source>
</evidence>
<evidence type="ECO:0000256" key="1">
    <source>
        <dbReference type="ARBA" id="ARBA00003496"/>
    </source>
</evidence>
<evidence type="ECO:0000256" key="8">
    <source>
        <dbReference type="RuleBase" id="RU365011"/>
    </source>
</evidence>
<evidence type="ECO:0000313" key="11">
    <source>
        <dbReference type="EMBL" id="PNP78173.1"/>
    </source>
</evidence>
<evidence type="ECO:0000256" key="3">
    <source>
        <dbReference type="ARBA" id="ARBA00004370"/>
    </source>
</evidence>
<dbReference type="GO" id="GO:0005789">
    <property type="term" value="C:endoplasmic reticulum membrane"/>
    <property type="evidence" value="ECO:0007669"/>
    <property type="project" value="UniProtKB-SubCell"/>
</dbReference>
<dbReference type="Pfam" id="PF07819">
    <property type="entry name" value="PGAP1"/>
    <property type="match status" value="1"/>
</dbReference>
<dbReference type="GO" id="GO:0015031">
    <property type="term" value="P:protein transport"/>
    <property type="evidence" value="ECO:0007669"/>
    <property type="project" value="UniProtKB-KW"/>
</dbReference>
<comment type="subcellular location">
    <subcellularLocation>
        <location evidence="8">Endoplasmic reticulum membrane</location>
    </subcellularLocation>
    <subcellularLocation>
        <location evidence="3">Membrane</location>
    </subcellularLocation>
    <subcellularLocation>
        <location evidence="2">Mitochondrion</location>
    </subcellularLocation>
</comment>
<name>A0A2K0W7C6_GIBNY</name>
<proteinExistence type="inferred from homology"/>
<comment type="function">
    <text evidence="1 8">Involved in inositol deacylation of GPI-anchored proteins which plays important roles in the quality control and ER-associated degradation of GPI-anchored proteins.</text>
</comment>
<reference evidence="11 12" key="1">
    <citation type="submission" date="2017-06" db="EMBL/GenBank/DDBJ databases">
        <title>Genome of Fusarium nygamai isolate CS10214.</title>
        <authorList>
            <person name="Gardiner D.M."/>
            <person name="Obanor F."/>
            <person name="Kazan K."/>
        </authorList>
    </citation>
    <scope>NUCLEOTIDE SEQUENCE [LARGE SCALE GENOMIC DNA]</scope>
    <source>
        <strain evidence="11 12">CS10214</strain>
    </source>
</reference>
<feature type="compositionally biased region" description="Polar residues" evidence="9">
    <location>
        <begin position="22"/>
        <end position="31"/>
    </location>
</feature>
<evidence type="ECO:0000256" key="7">
    <source>
        <dbReference type="ARBA" id="ARBA00023136"/>
    </source>
</evidence>
<keyword evidence="12" id="KW-1185">Reference proteome</keyword>
<keyword evidence="8" id="KW-0653">Protein transport</keyword>
<dbReference type="EMBL" id="MTQA01000114">
    <property type="protein sequence ID" value="PNP78173.1"/>
    <property type="molecule type" value="Genomic_DNA"/>
</dbReference>
<protein>
    <recommendedName>
        <fullName evidence="4 8">GPI inositol-deacylase</fullName>
        <ecNumber evidence="8">3.1.-.-</ecNumber>
    </recommendedName>
</protein>
<feature type="domain" description="GPI inositol-deacylase PGAP1-like alpha/beta" evidence="10">
    <location>
        <begin position="129"/>
        <end position="217"/>
    </location>
</feature>
<dbReference type="Gene3D" id="3.40.50.1820">
    <property type="entry name" value="alpha/beta hydrolase"/>
    <property type="match status" value="1"/>
</dbReference>
<keyword evidence="6" id="KW-0496">Mitochondrion</keyword>
<evidence type="ECO:0000256" key="5">
    <source>
        <dbReference type="ARBA" id="ARBA00022824"/>
    </source>
</evidence>
<evidence type="ECO:0000256" key="9">
    <source>
        <dbReference type="SAM" id="MobiDB-lite"/>
    </source>
</evidence>
<comment type="similarity">
    <text evidence="8">Belongs to the GPI inositol-deacylase family.</text>
</comment>
<dbReference type="InterPro" id="IPR052374">
    <property type="entry name" value="SERAC1"/>
</dbReference>
<keyword evidence="5 8" id="KW-0256">Endoplasmic reticulum</keyword>
<evidence type="ECO:0000259" key="10">
    <source>
        <dbReference type="Pfam" id="PF07819"/>
    </source>
</evidence>
<keyword evidence="8" id="KW-0378">Hydrolase</keyword>
<keyword evidence="7 8" id="KW-0472">Membrane</keyword>
<dbReference type="InterPro" id="IPR029058">
    <property type="entry name" value="AB_hydrolase_fold"/>
</dbReference>
<keyword evidence="8" id="KW-0813">Transport</keyword>
<evidence type="ECO:0000256" key="2">
    <source>
        <dbReference type="ARBA" id="ARBA00004173"/>
    </source>
</evidence>
<evidence type="ECO:0000313" key="12">
    <source>
        <dbReference type="Proteomes" id="UP000236664"/>
    </source>
</evidence>
<dbReference type="GO" id="GO:0005739">
    <property type="term" value="C:mitochondrion"/>
    <property type="evidence" value="ECO:0007669"/>
    <property type="project" value="UniProtKB-SubCell"/>
</dbReference>
<dbReference type="SUPFAM" id="SSF53474">
    <property type="entry name" value="alpha/beta-Hydrolases"/>
    <property type="match status" value="1"/>
</dbReference>
<dbReference type="PANTHER" id="PTHR48182">
    <property type="entry name" value="PROTEIN SERAC1"/>
    <property type="match status" value="1"/>
</dbReference>
<dbReference type="InterPro" id="IPR012908">
    <property type="entry name" value="PGAP1-ab_dom-like"/>
</dbReference>
<dbReference type="PANTHER" id="PTHR48182:SF2">
    <property type="entry name" value="PROTEIN SERAC1"/>
    <property type="match status" value="1"/>
</dbReference>
<evidence type="ECO:0000256" key="6">
    <source>
        <dbReference type="ARBA" id="ARBA00023128"/>
    </source>
</evidence>
<sequence>MKHVHRFKARVLKRSDLPGSSALETQSQSASVALPGSAEHPAEKNGLFKLAESKPASDLSGSTSFPVDIVAVHGLNGDAFSTWTHKPTGILWLRDLLPSYLPGCRVYTYGYPSKIFSQSSERVQEYALNLLISLRDIREDSENAKRSVIFICHSLGGIVFKQALVTAHQDNHLYGEVLSSIIGVVFLGTPHRGSTVANLGSICGVIVNTFWSTASAGVGPRTVRTDLLNNVIYDSDALQDLTMSARVRLGSISVVSCFETEPTPPLSSLIVSRASATLSLPNEEPIPMSEDHKTICRFSGETESYLKIARAIRRIVLQSSNSYPALKRVSTHSSTLGKSSNALLY</sequence>
<dbReference type="GO" id="GO:0016788">
    <property type="term" value="F:hydrolase activity, acting on ester bonds"/>
    <property type="evidence" value="ECO:0007669"/>
    <property type="project" value="InterPro"/>
</dbReference>
<dbReference type="Proteomes" id="UP000236664">
    <property type="component" value="Unassembled WGS sequence"/>
</dbReference>
<dbReference type="AlphaFoldDB" id="A0A2K0W7C6"/>
<dbReference type="OrthoDB" id="5086500at2759"/>
<organism evidence="11 12">
    <name type="scientific">Gibberella nygamai</name>
    <name type="common">Bean root rot disease fungus</name>
    <name type="synonym">Fusarium nygamai</name>
    <dbReference type="NCBI Taxonomy" id="42673"/>
    <lineage>
        <taxon>Eukaryota</taxon>
        <taxon>Fungi</taxon>
        <taxon>Dikarya</taxon>
        <taxon>Ascomycota</taxon>
        <taxon>Pezizomycotina</taxon>
        <taxon>Sordariomycetes</taxon>
        <taxon>Hypocreomycetidae</taxon>
        <taxon>Hypocreales</taxon>
        <taxon>Nectriaceae</taxon>
        <taxon>Fusarium</taxon>
        <taxon>Fusarium fujikuroi species complex</taxon>
    </lineage>
</organism>
<feature type="region of interest" description="Disordered" evidence="9">
    <location>
        <begin position="18"/>
        <end position="40"/>
    </location>
</feature>